<evidence type="ECO:0000313" key="9">
    <source>
        <dbReference type="Proteomes" id="UP000192599"/>
    </source>
</evidence>
<keyword evidence="6" id="KW-0414">Isoprene biosynthesis</keyword>
<keyword evidence="4 6" id="KW-0418">Kinase</keyword>
<dbReference type="Gene3D" id="3.30.230.10">
    <property type="match status" value="1"/>
</dbReference>
<dbReference type="InterPro" id="IPR014721">
    <property type="entry name" value="Ribsml_uS5_D2-typ_fold_subgr"/>
</dbReference>
<keyword evidence="3 6" id="KW-0547">Nucleotide-binding</keyword>
<dbReference type="PANTHER" id="PTHR43527">
    <property type="entry name" value="4-DIPHOSPHOCYTIDYL-2-C-METHYL-D-ERYTHRITOL KINASE, CHLOROPLASTIC"/>
    <property type="match status" value="1"/>
</dbReference>
<dbReference type="SUPFAM" id="SSF54211">
    <property type="entry name" value="Ribosomal protein S5 domain 2-like"/>
    <property type="match status" value="1"/>
</dbReference>
<sequence length="258" mass="29655">MNQLMSEKSYAKVNIFLKIAGKRETYHELVSRFVRVHNLYDVISFIKTSRKAFTIIGNFGCKMESNTVYKAYKLVEHFPNVKEFFEEYSVEIEKNIPEFAGLGGGSSNAATFLIMINKYCNLNLSKDELCEIAVKIGADVPFFVYEYDSANVTGIGEIVKKFDEEVLNIDTITPKIKCNTGEIFTIFREKYYKEISKEESIRLLNMKSLDILNELDIKKANDLYEPASDLYTELKEYSKDGWYFSGSGSSFFRINNGK</sequence>
<dbReference type="GO" id="GO:0050515">
    <property type="term" value="F:4-(cytidine 5'-diphospho)-2-C-methyl-D-erythritol kinase activity"/>
    <property type="evidence" value="ECO:0007669"/>
    <property type="project" value="UniProtKB-UniRule"/>
</dbReference>
<comment type="similarity">
    <text evidence="6">Belongs to the GHMP kinase family. IspE subfamily.</text>
</comment>
<dbReference type="EMBL" id="LNTC01000309">
    <property type="protein sequence ID" value="OQR40614.1"/>
    <property type="molecule type" value="Genomic_DNA"/>
</dbReference>
<gene>
    <name evidence="6" type="primary">ispE</name>
    <name evidence="8" type="ORF">AS859_10640</name>
</gene>
<keyword evidence="2 6" id="KW-0808">Transferase</keyword>
<dbReference type="GO" id="GO:0019288">
    <property type="term" value="P:isopentenyl diphosphate biosynthetic process, methylerythritol 4-phosphate pathway"/>
    <property type="evidence" value="ECO:0007669"/>
    <property type="project" value="UniProtKB-UniRule"/>
</dbReference>
<feature type="active site" evidence="6">
    <location>
        <position position="139"/>
    </location>
</feature>
<dbReference type="GO" id="GO:0005524">
    <property type="term" value="F:ATP binding"/>
    <property type="evidence" value="ECO:0007669"/>
    <property type="project" value="UniProtKB-UniRule"/>
</dbReference>
<dbReference type="Pfam" id="PF00288">
    <property type="entry name" value="GHMP_kinases_N"/>
    <property type="match status" value="1"/>
</dbReference>
<name>A0A1V9V9I3_9BACT</name>
<keyword evidence="5 6" id="KW-0067">ATP-binding</keyword>
<dbReference type="InterPro" id="IPR020568">
    <property type="entry name" value="Ribosomal_Su5_D2-typ_SF"/>
</dbReference>
<comment type="function">
    <text evidence="6">Catalyzes the phosphorylation of the position 2 hydroxy group of 4-diphosphocytidyl-2C-methyl-D-erythritol.</text>
</comment>
<accession>A0A1V9V9I3</accession>
<reference evidence="8 9" key="1">
    <citation type="submission" date="2017-04" db="EMBL/GenBank/DDBJ databases">
        <title>Accumulation and expression of multiple antibiotic resistance genes in Arcobacter cryaerophilus that thrives in sewage.</title>
        <authorList>
            <person name="Millar J.A."/>
            <person name="Raghavan R."/>
        </authorList>
    </citation>
    <scope>NUCLEOTIDE SEQUENCE [LARGE SCALE GENOMIC DNA]</scope>
    <source>
        <strain evidence="8 9">AZT-1</strain>
    </source>
</reference>
<evidence type="ECO:0000256" key="6">
    <source>
        <dbReference type="HAMAP-Rule" id="MF_00061"/>
    </source>
</evidence>
<dbReference type="InterPro" id="IPR036554">
    <property type="entry name" value="GHMP_kinase_C_sf"/>
</dbReference>
<evidence type="ECO:0000256" key="4">
    <source>
        <dbReference type="ARBA" id="ARBA00022777"/>
    </source>
</evidence>
<feature type="domain" description="GHMP kinase N-terminal" evidence="7">
    <location>
        <begin position="66"/>
        <end position="145"/>
    </location>
</feature>
<dbReference type="HAMAP" id="MF_00061">
    <property type="entry name" value="IspE"/>
    <property type="match status" value="1"/>
</dbReference>
<evidence type="ECO:0000256" key="2">
    <source>
        <dbReference type="ARBA" id="ARBA00022679"/>
    </source>
</evidence>
<evidence type="ECO:0000259" key="7">
    <source>
        <dbReference type="Pfam" id="PF00288"/>
    </source>
</evidence>
<dbReference type="EC" id="2.7.1.148" evidence="6"/>
<dbReference type="GO" id="GO:0016114">
    <property type="term" value="P:terpenoid biosynthetic process"/>
    <property type="evidence" value="ECO:0007669"/>
    <property type="project" value="UniProtKB-UniRule"/>
</dbReference>
<comment type="catalytic activity">
    <reaction evidence="6">
        <text>4-CDP-2-C-methyl-D-erythritol + ATP = 4-CDP-2-C-methyl-D-erythritol 2-phosphate + ADP + H(+)</text>
        <dbReference type="Rhea" id="RHEA:18437"/>
        <dbReference type="ChEBI" id="CHEBI:15378"/>
        <dbReference type="ChEBI" id="CHEBI:30616"/>
        <dbReference type="ChEBI" id="CHEBI:57823"/>
        <dbReference type="ChEBI" id="CHEBI:57919"/>
        <dbReference type="ChEBI" id="CHEBI:456216"/>
        <dbReference type="EC" id="2.7.1.148"/>
    </reaction>
</comment>
<feature type="active site" evidence="6">
    <location>
        <position position="12"/>
    </location>
</feature>
<dbReference type="UniPathway" id="UPA00056">
    <property type="reaction ID" value="UER00094"/>
</dbReference>
<proteinExistence type="inferred from homology"/>
<evidence type="ECO:0000256" key="1">
    <source>
        <dbReference type="ARBA" id="ARBA00017473"/>
    </source>
</evidence>
<protein>
    <recommendedName>
        <fullName evidence="1 6">4-diphosphocytidyl-2-C-methyl-D-erythritol kinase</fullName>
        <shortName evidence="6">CMK</shortName>
        <ecNumber evidence="6">2.7.1.148</ecNumber>
    </recommendedName>
    <alternativeName>
        <fullName evidence="6">4-(cytidine-5'-diphospho)-2-C-methyl-D-erythritol kinase</fullName>
    </alternativeName>
</protein>
<comment type="pathway">
    <text evidence="6">Isoprenoid biosynthesis; isopentenyl diphosphate biosynthesis via DXP pathway; isopentenyl diphosphate from 1-deoxy-D-xylulose 5-phosphate: step 3/6.</text>
</comment>
<dbReference type="InterPro" id="IPR004424">
    <property type="entry name" value="IspE"/>
</dbReference>
<evidence type="ECO:0000313" key="8">
    <source>
        <dbReference type="EMBL" id="OQR40614.1"/>
    </source>
</evidence>
<organism evidence="8 9">
    <name type="scientific">Aliarcobacter cryaerophilus</name>
    <dbReference type="NCBI Taxonomy" id="28198"/>
    <lineage>
        <taxon>Bacteria</taxon>
        <taxon>Pseudomonadati</taxon>
        <taxon>Campylobacterota</taxon>
        <taxon>Epsilonproteobacteria</taxon>
        <taxon>Campylobacterales</taxon>
        <taxon>Arcobacteraceae</taxon>
        <taxon>Aliarcobacter</taxon>
    </lineage>
</organism>
<dbReference type="AlphaFoldDB" id="A0A1V9V9I3"/>
<dbReference type="PANTHER" id="PTHR43527:SF2">
    <property type="entry name" value="4-DIPHOSPHOCYTIDYL-2-C-METHYL-D-ERYTHRITOL KINASE, CHLOROPLASTIC"/>
    <property type="match status" value="1"/>
</dbReference>
<evidence type="ECO:0000256" key="5">
    <source>
        <dbReference type="ARBA" id="ARBA00022840"/>
    </source>
</evidence>
<dbReference type="InterPro" id="IPR006204">
    <property type="entry name" value="GHMP_kinase_N_dom"/>
</dbReference>
<dbReference type="PIRSF" id="PIRSF010376">
    <property type="entry name" value="IspE"/>
    <property type="match status" value="1"/>
</dbReference>
<evidence type="ECO:0000256" key="3">
    <source>
        <dbReference type="ARBA" id="ARBA00022741"/>
    </source>
</evidence>
<dbReference type="SUPFAM" id="SSF55060">
    <property type="entry name" value="GHMP Kinase, C-terminal domain"/>
    <property type="match status" value="1"/>
</dbReference>
<dbReference type="NCBIfam" id="NF003216">
    <property type="entry name" value="PRK04181.1"/>
    <property type="match status" value="1"/>
</dbReference>
<dbReference type="NCBIfam" id="TIGR00154">
    <property type="entry name" value="ispE"/>
    <property type="match status" value="1"/>
</dbReference>
<comment type="caution">
    <text evidence="8">The sequence shown here is derived from an EMBL/GenBank/DDBJ whole genome shotgun (WGS) entry which is preliminary data.</text>
</comment>
<feature type="binding site" evidence="6">
    <location>
        <begin position="97"/>
        <end position="107"/>
    </location>
    <ligand>
        <name>ATP</name>
        <dbReference type="ChEBI" id="CHEBI:30616"/>
    </ligand>
</feature>
<dbReference type="Proteomes" id="UP000192599">
    <property type="component" value="Unassembled WGS sequence"/>
</dbReference>